<dbReference type="eggNOG" id="KOG1052">
    <property type="taxonomic scope" value="Eukaryota"/>
</dbReference>
<dbReference type="STRING" id="4555.K4A1L9"/>
<feature type="signal peptide" evidence="1">
    <location>
        <begin position="1"/>
        <end position="19"/>
    </location>
</feature>
<reference evidence="3" key="3">
    <citation type="submission" date="2018-08" db="UniProtKB">
        <authorList>
            <consortium name="EnsemblPlants"/>
        </authorList>
    </citation>
    <scope>IDENTIFICATION</scope>
    <source>
        <strain evidence="3">Yugu1</strain>
    </source>
</reference>
<evidence type="ECO:0000313" key="3">
    <source>
        <dbReference type="EnsemblPlants" id="KQL24565"/>
    </source>
</evidence>
<dbReference type="AlphaFoldDB" id="K4A1L9"/>
<dbReference type="HOGENOM" id="CLU_2296565_0_0_1"/>
<dbReference type="PANTHER" id="PTHR34836">
    <property type="entry name" value="OS06G0188250 PROTEIN"/>
    <property type="match status" value="1"/>
</dbReference>
<dbReference type="EMBL" id="CM003529">
    <property type="protein sequence ID" value="RCV11756.1"/>
    <property type="molecule type" value="Genomic_DNA"/>
</dbReference>
<evidence type="ECO:0000313" key="2">
    <source>
        <dbReference type="EMBL" id="RCV11756.1"/>
    </source>
</evidence>
<dbReference type="Proteomes" id="UP000004995">
    <property type="component" value="Unassembled WGS sequence"/>
</dbReference>
<keyword evidence="1" id="KW-0732">Signal</keyword>
<feature type="chain" id="PRO_5010128478" description="Receptor ligand binding region domain-containing protein" evidence="1">
    <location>
        <begin position="20"/>
        <end position="101"/>
    </location>
</feature>
<reference evidence="2 4" key="1">
    <citation type="journal article" date="2012" name="Nat. Biotechnol.">
        <title>Reference genome sequence of the model plant Setaria.</title>
        <authorList>
            <person name="Bennetzen J.L."/>
            <person name="Schmutz J."/>
            <person name="Wang H."/>
            <person name="Percifield R."/>
            <person name="Hawkins J."/>
            <person name="Pontaroli A.C."/>
            <person name="Estep M."/>
            <person name="Feng L."/>
            <person name="Vaughn J.N."/>
            <person name="Grimwood J."/>
            <person name="Jenkins J."/>
            <person name="Barry K."/>
            <person name="Lindquist E."/>
            <person name="Hellsten U."/>
            <person name="Deshpande S."/>
            <person name="Wang X."/>
            <person name="Wu X."/>
            <person name="Mitros T."/>
            <person name="Triplett J."/>
            <person name="Yang X."/>
            <person name="Ye C.Y."/>
            <person name="Mauro-Herrera M."/>
            <person name="Wang L."/>
            <person name="Li P."/>
            <person name="Sharma M."/>
            <person name="Sharma R."/>
            <person name="Ronald P.C."/>
            <person name="Panaud O."/>
            <person name="Kellogg E.A."/>
            <person name="Brutnell T.P."/>
            <person name="Doust A.N."/>
            <person name="Tuskan G.A."/>
            <person name="Rokhsar D."/>
            <person name="Devos K.M."/>
        </authorList>
    </citation>
    <scope>NUCLEOTIDE SEQUENCE [LARGE SCALE GENOMIC DNA]</scope>
    <source>
        <strain evidence="4">cv. Yugu1</strain>
        <strain evidence="2">Yugu1</strain>
    </source>
</reference>
<sequence>MVTQAWITMLLFLASSSAAAQTITESEVEEFHIGVVLDLGTMVGKVSRTSISIAVEDFYAVHPNYTTRLILHIRDSMNDDVQAASADITSQIVILETMSVF</sequence>
<protein>
    <recommendedName>
        <fullName evidence="5">Receptor ligand binding region domain-containing protein</fullName>
    </recommendedName>
</protein>
<gene>
    <name evidence="2" type="ORF">SETIT_2G211900v2</name>
</gene>
<proteinExistence type="predicted"/>
<organism evidence="2">
    <name type="scientific">Setaria italica</name>
    <name type="common">Foxtail millet</name>
    <name type="synonym">Panicum italicum</name>
    <dbReference type="NCBI Taxonomy" id="4555"/>
    <lineage>
        <taxon>Eukaryota</taxon>
        <taxon>Viridiplantae</taxon>
        <taxon>Streptophyta</taxon>
        <taxon>Embryophyta</taxon>
        <taxon>Tracheophyta</taxon>
        <taxon>Spermatophyta</taxon>
        <taxon>Magnoliopsida</taxon>
        <taxon>Liliopsida</taxon>
        <taxon>Poales</taxon>
        <taxon>Poaceae</taxon>
        <taxon>PACMAD clade</taxon>
        <taxon>Panicoideae</taxon>
        <taxon>Panicodae</taxon>
        <taxon>Paniceae</taxon>
        <taxon>Cenchrinae</taxon>
        <taxon>Setaria</taxon>
    </lineage>
</organism>
<dbReference type="Gramene" id="KQL24565">
    <property type="protein sequence ID" value="KQL24565"/>
    <property type="gene ID" value="SETIT_032763mg"/>
</dbReference>
<dbReference type="OMA" id="QAWITML"/>
<evidence type="ECO:0000256" key="1">
    <source>
        <dbReference type="SAM" id="SignalP"/>
    </source>
</evidence>
<dbReference type="PANTHER" id="PTHR34836:SF1">
    <property type="entry name" value="OS09G0428600 PROTEIN"/>
    <property type="match status" value="1"/>
</dbReference>
<accession>K4A1L9</accession>
<keyword evidence="4" id="KW-1185">Reference proteome</keyword>
<name>K4A1L9_SETIT</name>
<reference evidence="2" key="2">
    <citation type="submission" date="2015-07" db="EMBL/GenBank/DDBJ databases">
        <authorList>
            <person name="Noorani M."/>
        </authorList>
    </citation>
    <scope>NUCLEOTIDE SEQUENCE</scope>
    <source>
        <strain evidence="2">Yugu1</strain>
    </source>
</reference>
<dbReference type="InterPro" id="IPR015683">
    <property type="entry name" value="Ionotropic_Glu_rcpt"/>
</dbReference>
<evidence type="ECO:0000313" key="4">
    <source>
        <dbReference type="Proteomes" id="UP000004995"/>
    </source>
</evidence>
<evidence type="ECO:0008006" key="5">
    <source>
        <dbReference type="Google" id="ProtNLM"/>
    </source>
</evidence>
<dbReference type="EnsemblPlants" id="KQL24565">
    <property type="protein sequence ID" value="KQL24565"/>
    <property type="gene ID" value="SETIT_032763mg"/>
</dbReference>
<dbReference type="EMBL" id="AGNK02001097">
    <property type="status" value="NOT_ANNOTATED_CDS"/>
    <property type="molecule type" value="Genomic_DNA"/>
</dbReference>
<dbReference type="OrthoDB" id="1931998at2759"/>